<evidence type="ECO:0000313" key="4">
    <source>
        <dbReference type="Proteomes" id="UP000326458"/>
    </source>
</evidence>
<proteinExistence type="predicted"/>
<keyword evidence="2" id="KW-0472">Membrane</keyword>
<feature type="region of interest" description="Disordered" evidence="1">
    <location>
        <begin position="1"/>
        <end position="46"/>
    </location>
</feature>
<keyword evidence="2" id="KW-1133">Transmembrane helix</keyword>
<evidence type="ECO:0000313" key="3">
    <source>
        <dbReference type="EMBL" id="KAB0348113.1"/>
    </source>
</evidence>
<accession>A0A5N3VGH5</accession>
<dbReference type="AlphaFoldDB" id="A0A5N3VGH5"/>
<evidence type="ECO:0000256" key="2">
    <source>
        <dbReference type="SAM" id="Phobius"/>
    </source>
</evidence>
<comment type="caution">
    <text evidence="3">The sequence shown here is derived from an EMBL/GenBank/DDBJ whole genome shotgun (WGS) entry which is preliminary data.</text>
</comment>
<evidence type="ECO:0000256" key="1">
    <source>
        <dbReference type="SAM" id="MobiDB-lite"/>
    </source>
</evidence>
<reference evidence="3 4" key="1">
    <citation type="submission" date="2019-06" db="EMBL/GenBank/DDBJ databases">
        <title>Discovery of a novel chromosome fission-fusion reversal in muntjac.</title>
        <authorList>
            <person name="Mudd A.B."/>
            <person name="Bredeson J.V."/>
            <person name="Baum R."/>
            <person name="Hockemeyer D."/>
            <person name="Rokhsar D.S."/>
        </authorList>
    </citation>
    <scope>NUCLEOTIDE SEQUENCE [LARGE SCALE GENOMIC DNA]</scope>
    <source>
        <strain evidence="3">UTSW_UCB_Mm</strain>
        <tissue evidence="3">Fibroblast cell line</tissue>
    </source>
</reference>
<sequence length="185" mass="21195">MADKKGKPGEPAAAPAPGAPPPGPDAAKKPDEPKKKSEQPKDEVGTRKGCRRYKWEFKDSNREFWSLGHAEVKLISLACLTGSLIMFTGTTVHPILTLIITMEMSIFIFFIIIYTFAIQRYLPFILWPISHQITSDYPCKGMLKKGFKPSFISRLRVPNYTLSSYLSWERDKQRTHFQPKSLRRY</sequence>
<feature type="compositionally biased region" description="Basic and acidic residues" evidence="1">
    <location>
        <begin position="26"/>
        <end position="46"/>
    </location>
</feature>
<dbReference type="EMBL" id="VCEA01000002">
    <property type="protein sequence ID" value="KAB0348113.1"/>
    <property type="molecule type" value="Genomic_DNA"/>
</dbReference>
<gene>
    <name evidence="3" type="ORF">FD754_012970</name>
</gene>
<dbReference type="Proteomes" id="UP000326458">
    <property type="component" value="Unassembled WGS sequence"/>
</dbReference>
<organism evidence="3 4">
    <name type="scientific">Muntiacus muntjak</name>
    <name type="common">Barking deer</name>
    <name type="synonym">Indian muntjac</name>
    <dbReference type="NCBI Taxonomy" id="9888"/>
    <lineage>
        <taxon>Eukaryota</taxon>
        <taxon>Metazoa</taxon>
        <taxon>Chordata</taxon>
        <taxon>Craniata</taxon>
        <taxon>Vertebrata</taxon>
        <taxon>Euteleostomi</taxon>
        <taxon>Mammalia</taxon>
        <taxon>Eutheria</taxon>
        <taxon>Laurasiatheria</taxon>
        <taxon>Artiodactyla</taxon>
        <taxon>Ruminantia</taxon>
        <taxon>Pecora</taxon>
        <taxon>Cervidae</taxon>
        <taxon>Muntiacinae</taxon>
        <taxon>Muntiacus</taxon>
    </lineage>
</organism>
<evidence type="ECO:0008006" key="5">
    <source>
        <dbReference type="Google" id="ProtNLM"/>
    </source>
</evidence>
<name>A0A5N3VGH5_MUNMU</name>
<protein>
    <recommendedName>
        <fullName evidence="5">CKLF like MARVEL transmembrane domain containing 2</fullName>
    </recommendedName>
</protein>
<keyword evidence="4" id="KW-1185">Reference proteome</keyword>
<keyword evidence="2" id="KW-0812">Transmembrane</keyword>
<feature type="transmembrane region" description="Helical" evidence="2">
    <location>
        <begin position="95"/>
        <end position="117"/>
    </location>
</feature>